<reference evidence="6 7" key="1">
    <citation type="submission" date="2022-03" db="EMBL/GenBank/DDBJ databases">
        <title>Sinomonas sp. isolated from a soil.</title>
        <authorList>
            <person name="Han J."/>
            <person name="Kim D.-U."/>
        </authorList>
    </citation>
    <scope>NUCLEOTIDE SEQUENCE [LARGE SCALE GENOMIC DNA]</scope>
    <source>
        <strain evidence="6 7">5-5</strain>
    </source>
</reference>
<dbReference type="GO" id="GO:0005524">
    <property type="term" value="F:ATP binding"/>
    <property type="evidence" value="ECO:0007669"/>
    <property type="project" value="UniProtKB-KW"/>
</dbReference>
<dbReference type="SUPFAM" id="SSF52540">
    <property type="entry name" value="P-loop containing nucleoside triphosphate hydrolases"/>
    <property type="match status" value="1"/>
</dbReference>
<evidence type="ECO:0000313" key="6">
    <source>
        <dbReference type="EMBL" id="MCH6470469.1"/>
    </source>
</evidence>
<evidence type="ECO:0000256" key="4">
    <source>
        <dbReference type="ARBA" id="ARBA00022840"/>
    </source>
</evidence>
<dbReference type="PROSITE" id="PS50893">
    <property type="entry name" value="ABC_TRANSPORTER_2"/>
    <property type="match status" value="1"/>
</dbReference>
<dbReference type="RefSeq" id="WP_241053971.1">
    <property type="nucleotide sequence ID" value="NZ_JAKZBV010000001.1"/>
</dbReference>
<keyword evidence="3" id="KW-0547">Nucleotide-binding</keyword>
<dbReference type="SMART" id="SM00382">
    <property type="entry name" value="AAA"/>
    <property type="match status" value="1"/>
</dbReference>
<dbReference type="InterPro" id="IPR017871">
    <property type="entry name" value="ABC_transporter-like_CS"/>
</dbReference>
<keyword evidence="4 6" id="KW-0067">ATP-binding</keyword>
<organism evidence="6 7">
    <name type="scientific">Sinomonas terrae</name>
    <dbReference type="NCBI Taxonomy" id="2908838"/>
    <lineage>
        <taxon>Bacteria</taxon>
        <taxon>Bacillati</taxon>
        <taxon>Actinomycetota</taxon>
        <taxon>Actinomycetes</taxon>
        <taxon>Micrococcales</taxon>
        <taxon>Micrococcaceae</taxon>
        <taxon>Sinomonas</taxon>
    </lineage>
</organism>
<proteinExistence type="inferred from homology"/>
<dbReference type="Pfam" id="PF00005">
    <property type="entry name" value="ABC_tran"/>
    <property type="match status" value="1"/>
</dbReference>
<keyword evidence="2" id="KW-0813">Transport</keyword>
<gene>
    <name evidence="6" type="ORF">L0M17_10855</name>
</gene>
<dbReference type="EMBL" id="JAKZBV010000001">
    <property type="protein sequence ID" value="MCH6470469.1"/>
    <property type="molecule type" value="Genomic_DNA"/>
</dbReference>
<protein>
    <submittedName>
        <fullName evidence="6">Energy-coupling factor ABC transporter ATP-binding protein</fullName>
    </submittedName>
</protein>
<dbReference type="PANTHER" id="PTHR43553:SF24">
    <property type="entry name" value="ENERGY-COUPLING FACTOR TRANSPORTER ATP-BINDING PROTEIN ECFA1"/>
    <property type="match status" value="1"/>
</dbReference>
<dbReference type="InterPro" id="IPR003593">
    <property type="entry name" value="AAA+_ATPase"/>
</dbReference>
<dbReference type="CDD" id="cd03225">
    <property type="entry name" value="ABC_cobalt_CbiO_domain1"/>
    <property type="match status" value="1"/>
</dbReference>
<dbReference type="Gene3D" id="3.40.50.300">
    <property type="entry name" value="P-loop containing nucleotide triphosphate hydrolases"/>
    <property type="match status" value="1"/>
</dbReference>
<dbReference type="Proteomes" id="UP001202922">
    <property type="component" value="Unassembled WGS sequence"/>
</dbReference>
<dbReference type="PANTHER" id="PTHR43553">
    <property type="entry name" value="HEAVY METAL TRANSPORTER"/>
    <property type="match status" value="1"/>
</dbReference>
<evidence type="ECO:0000259" key="5">
    <source>
        <dbReference type="PROSITE" id="PS50893"/>
    </source>
</evidence>
<name>A0ABS9U1B0_9MICC</name>
<sequence>MSRIELAGVRVAVPVDADSGPREKVVLEGIDAVLTERRVAVIGANGSGKSTLLRLLNGLVEPSSGAVRVDGLDASRETRAVRQRVGFVFTDPLSQLVMPTGREDVELSLRRRHRDRSERAAAAQEVLARFGLERLADQSVYELSGGERQLMALAAVLAVDPAVLVLDEPSTLLDLRNRELLRRTLATLPQQVILSTHDLELALDAERVLVVEAGRIAFDGEPTEAIGFYRNLCGAGSEAL</sequence>
<keyword evidence="7" id="KW-1185">Reference proteome</keyword>
<dbReference type="InterPro" id="IPR050095">
    <property type="entry name" value="ECF_ABC_transporter_ATP-bd"/>
</dbReference>
<evidence type="ECO:0000256" key="3">
    <source>
        <dbReference type="ARBA" id="ARBA00022741"/>
    </source>
</evidence>
<accession>A0ABS9U1B0</accession>
<dbReference type="InterPro" id="IPR003439">
    <property type="entry name" value="ABC_transporter-like_ATP-bd"/>
</dbReference>
<feature type="domain" description="ABC transporter" evidence="5">
    <location>
        <begin position="4"/>
        <end position="238"/>
    </location>
</feature>
<comment type="caution">
    <text evidence="6">The sequence shown here is derived from an EMBL/GenBank/DDBJ whole genome shotgun (WGS) entry which is preliminary data.</text>
</comment>
<evidence type="ECO:0000313" key="7">
    <source>
        <dbReference type="Proteomes" id="UP001202922"/>
    </source>
</evidence>
<comment type="similarity">
    <text evidence="1">Belongs to the ABC transporter superfamily.</text>
</comment>
<evidence type="ECO:0000256" key="2">
    <source>
        <dbReference type="ARBA" id="ARBA00022448"/>
    </source>
</evidence>
<dbReference type="InterPro" id="IPR015856">
    <property type="entry name" value="ABC_transpr_CbiO/EcfA_su"/>
</dbReference>
<evidence type="ECO:0000256" key="1">
    <source>
        <dbReference type="ARBA" id="ARBA00005417"/>
    </source>
</evidence>
<dbReference type="PROSITE" id="PS00211">
    <property type="entry name" value="ABC_TRANSPORTER_1"/>
    <property type="match status" value="1"/>
</dbReference>
<dbReference type="InterPro" id="IPR027417">
    <property type="entry name" value="P-loop_NTPase"/>
</dbReference>